<evidence type="ECO:0000313" key="13">
    <source>
        <dbReference type="Proteomes" id="UP001274896"/>
    </source>
</evidence>
<accession>A0AAE0RIC7</accession>
<evidence type="ECO:0000256" key="1">
    <source>
        <dbReference type="ARBA" id="ARBA00004498"/>
    </source>
</evidence>
<dbReference type="InterPro" id="IPR050392">
    <property type="entry name" value="Collagen/C1q_domain"/>
</dbReference>
<comment type="caution">
    <text evidence="12">The sequence shown here is derived from an EMBL/GenBank/DDBJ whole genome shotgun (WGS) entry which is preliminary data.</text>
</comment>
<dbReference type="PROSITE" id="PS50871">
    <property type="entry name" value="C1Q"/>
    <property type="match status" value="1"/>
</dbReference>
<feature type="coiled-coil region" evidence="7">
    <location>
        <begin position="424"/>
        <end position="454"/>
    </location>
</feature>
<sequence length="1049" mass="118072">MIVLKVFLFLQTLLLGARCDVWPREQELKDEEDEQLKHIPHQHQSGWDHGDPNRYFGTGYDSAGASPDASETNHHPPEHGHVNPSHESTSGDVSADVEGGSADISNHPIRMGNWCAFVQKRVLTSAVSCGSEKYIIKSQSPCPNGTPDCYLVMYKLSTRPVYRERKRILTVLLWRCCPGYSGDTCDDTVENSHVAESEFSSADNRLYPGSPQLNDNLLNQRIPHNTNEKKNSHQETKRSLYESLESEVNQTDEQHRHDSSPSSHTGHEPHYEKGVPYSVDNGHRGPPPERHDPNPGLVPIHYLKDVMMSHLQPIFDSFNMTLARLSEEVQGLQKDMMELQIDQMLQRESKAAEGGLGEGSMQHETSTETLQQVEELNMQLVLQRDDTEEKLHAQQAMLHYNMTNLKTGMDVQIKRNQKMLQMGLHSLNSSLSEVREKQEQLQEELQRVLSLASQMASPGRQPQEDTAVWEAITRLDNKVVNNTVQLSILNEGKVQVTQTIEQLQKGWKSIEERVTQNHRKNEDRYIEAFLEVDAAKQAVGKQTDEMSKNVTLLQSTVQEMEGDMDYLFTQFYNLSVGSSDCDCAGLSISVAHLKRAVANISVIANENRIALDSAAEEKVNIWENGGWGEPVEEIKLGLRTVQNLLATEQEKRRILQQILTRLQTEVASSQTDIEALQQGDSQKTVEIKNLFNFFNSLLDDAVRHSNVLEVLLSEEVFEFIKRSPQVQKAYSIPMLKSMISDLQEQINKHSQSLASMLNAEDPTAGEALELADWIAEDLKWRQTKQKTKDFSEDLLDFLALEKAEEKLQADVVKLREQQCLSCCNCTKDAASKGVEEKLQAEVTSMRKSLDDHLRIFSSIFSNTDGLTESEATVDLDQLLVLMKKKEDKLQRKKQKKRGDTRSAQHSKRDTSLQTAVHNKLLEKSLMFAASITDAVNTPGTVVFETTSLNHGQMYSPETGTFRAPTAGVYLFVLTLDFGPGPSVAQLKRGKEVVASVHQSMRKQSGPATRICLLQLQQGEEIHLELVQGTLEHGKPQENTFAGLLLLHTT</sequence>
<protein>
    <recommendedName>
        <fullName evidence="14">Multimerin-2</fullName>
    </recommendedName>
</protein>
<evidence type="ECO:0000256" key="9">
    <source>
        <dbReference type="SAM" id="SignalP"/>
    </source>
</evidence>
<feature type="signal peptide" evidence="9">
    <location>
        <begin position="1"/>
        <end position="19"/>
    </location>
</feature>
<dbReference type="SUPFAM" id="SSF49842">
    <property type="entry name" value="TNF-like"/>
    <property type="match status" value="1"/>
</dbReference>
<feature type="compositionally biased region" description="Basic and acidic residues" evidence="8">
    <location>
        <begin position="252"/>
        <end position="273"/>
    </location>
</feature>
<name>A0AAE0RIC7_9TELE</name>
<dbReference type="SMART" id="SM00110">
    <property type="entry name" value="C1Q"/>
    <property type="match status" value="1"/>
</dbReference>
<reference evidence="12" key="1">
    <citation type="submission" date="2023-06" db="EMBL/GenBank/DDBJ databases">
        <title>Male Hemibagrus guttatus genome.</title>
        <authorList>
            <person name="Bian C."/>
        </authorList>
    </citation>
    <scope>NUCLEOTIDE SEQUENCE</scope>
    <source>
        <strain evidence="12">Male_cb2023</strain>
        <tissue evidence="12">Muscle</tissue>
    </source>
</reference>
<evidence type="ECO:0000256" key="6">
    <source>
        <dbReference type="ARBA" id="ARBA00023157"/>
    </source>
</evidence>
<keyword evidence="6" id="KW-1015">Disulfide bond</keyword>
<evidence type="ECO:0000256" key="5">
    <source>
        <dbReference type="ARBA" id="ARBA00023054"/>
    </source>
</evidence>
<keyword evidence="5 7" id="KW-0175">Coiled coil</keyword>
<feature type="coiled-coil region" evidence="7">
    <location>
        <begin position="315"/>
        <end position="342"/>
    </location>
</feature>
<evidence type="ECO:0000313" key="12">
    <source>
        <dbReference type="EMBL" id="KAK3554008.1"/>
    </source>
</evidence>
<feature type="compositionally biased region" description="Basic and acidic residues" evidence="8">
    <location>
        <begin position="71"/>
        <end position="81"/>
    </location>
</feature>
<dbReference type="AlphaFoldDB" id="A0AAE0RIC7"/>
<keyword evidence="2" id="KW-0964">Secreted</keyword>
<organism evidence="12 13">
    <name type="scientific">Hemibagrus guttatus</name>
    <dbReference type="NCBI Taxonomy" id="175788"/>
    <lineage>
        <taxon>Eukaryota</taxon>
        <taxon>Metazoa</taxon>
        <taxon>Chordata</taxon>
        <taxon>Craniata</taxon>
        <taxon>Vertebrata</taxon>
        <taxon>Euteleostomi</taxon>
        <taxon>Actinopterygii</taxon>
        <taxon>Neopterygii</taxon>
        <taxon>Teleostei</taxon>
        <taxon>Ostariophysi</taxon>
        <taxon>Siluriformes</taxon>
        <taxon>Bagridae</taxon>
        <taxon>Hemibagrus</taxon>
    </lineage>
</organism>
<feature type="compositionally biased region" description="Basic and acidic residues" evidence="8">
    <location>
        <begin position="281"/>
        <end position="293"/>
    </location>
</feature>
<dbReference type="InterPro" id="IPR001073">
    <property type="entry name" value="C1q_dom"/>
</dbReference>
<evidence type="ECO:0008006" key="14">
    <source>
        <dbReference type="Google" id="ProtNLM"/>
    </source>
</evidence>
<evidence type="ECO:0000256" key="4">
    <source>
        <dbReference type="ARBA" id="ARBA00022729"/>
    </source>
</evidence>
<comment type="subcellular location">
    <subcellularLocation>
        <location evidence="1">Secreted</location>
        <location evidence="1">Extracellular space</location>
        <location evidence="1">Extracellular matrix</location>
    </subcellularLocation>
</comment>
<dbReference type="Gene3D" id="2.60.120.40">
    <property type="match status" value="1"/>
</dbReference>
<feature type="coiled-coil region" evidence="7">
    <location>
        <begin position="645"/>
        <end position="679"/>
    </location>
</feature>
<dbReference type="Pfam" id="PF07546">
    <property type="entry name" value="EMI"/>
    <property type="match status" value="1"/>
</dbReference>
<feature type="domain" description="C1q" evidence="10">
    <location>
        <begin position="920"/>
        <end position="1049"/>
    </location>
</feature>
<dbReference type="InterPro" id="IPR008983">
    <property type="entry name" value="Tumour_necrosis_fac-like_dom"/>
</dbReference>
<proteinExistence type="predicted"/>
<feature type="domain" description="EMI" evidence="11">
    <location>
        <begin position="111"/>
        <end position="187"/>
    </location>
</feature>
<evidence type="ECO:0000256" key="7">
    <source>
        <dbReference type="SAM" id="Coils"/>
    </source>
</evidence>
<keyword evidence="3" id="KW-0272">Extracellular matrix</keyword>
<evidence type="ECO:0000256" key="8">
    <source>
        <dbReference type="SAM" id="MobiDB-lite"/>
    </source>
</evidence>
<dbReference type="PANTHER" id="PTHR15427">
    <property type="entry name" value="EMILIN ELASTIN MICROFIBRIL INTERFACE-LOCATED PROTEIN ELASTIN MICROFIBRIL INTERFACER"/>
    <property type="match status" value="1"/>
</dbReference>
<feature type="chain" id="PRO_5042192523" description="Multimerin-2" evidence="9">
    <location>
        <begin position="20"/>
        <end position="1049"/>
    </location>
</feature>
<feature type="compositionally biased region" description="Basic and acidic residues" evidence="8">
    <location>
        <begin position="226"/>
        <end position="240"/>
    </location>
</feature>
<dbReference type="Pfam" id="PF00386">
    <property type="entry name" value="C1q"/>
    <property type="match status" value="1"/>
</dbReference>
<dbReference type="EMBL" id="JAUCMX010000002">
    <property type="protein sequence ID" value="KAK3554008.1"/>
    <property type="molecule type" value="Genomic_DNA"/>
</dbReference>
<dbReference type="PROSITE" id="PS51041">
    <property type="entry name" value="EMI"/>
    <property type="match status" value="1"/>
</dbReference>
<dbReference type="PANTHER" id="PTHR15427:SF40">
    <property type="entry name" value="MULTIMERIN-2 PRECURSOR"/>
    <property type="match status" value="1"/>
</dbReference>
<evidence type="ECO:0000259" key="10">
    <source>
        <dbReference type="PROSITE" id="PS50871"/>
    </source>
</evidence>
<keyword evidence="4 9" id="KW-0732">Signal</keyword>
<feature type="compositionally biased region" description="Polar residues" evidence="8">
    <location>
        <begin position="211"/>
        <end position="225"/>
    </location>
</feature>
<feature type="region of interest" description="Disordered" evidence="8">
    <location>
        <begin position="32"/>
        <end position="104"/>
    </location>
</feature>
<feature type="region of interest" description="Disordered" evidence="8">
    <location>
        <begin position="196"/>
        <end position="296"/>
    </location>
</feature>
<gene>
    <name evidence="12" type="ORF">QTP70_019120</name>
</gene>
<evidence type="ECO:0000256" key="2">
    <source>
        <dbReference type="ARBA" id="ARBA00022525"/>
    </source>
</evidence>
<feature type="region of interest" description="Disordered" evidence="8">
    <location>
        <begin position="889"/>
        <end position="914"/>
    </location>
</feature>
<evidence type="ECO:0000259" key="11">
    <source>
        <dbReference type="PROSITE" id="PS51041"/>
    </source>
</evidence>
<dbReference type="Proteomes" id="UP001274896">
    <property type="component" value="Unassembled WGS sequence"/>
</dbReference>
<feature type="compositionally biased region" description="Basic and acidic residues" evidence="8">
    <location>
        <begin position="897"/>
        <end position="910"/>
    </location>
</feature>
<keyword evidence="13" id="KW-1185">Reference proteome</keyword>
<evidence type="ECO:0000256" key="3">
    <source>
        <dbReference type="ARBA" id="ARBA00022530"/>
    </source>
</evidence>
<dbReference type="InterPro" id="IPR011489">
    <property type="entry name" value="EMI_domain"/>
</dbReference>